<organism evidence="1 2">
    <name type="scientific">Tanacetum coccineum</name>
    <dbReference type="NCBI Taxonomy" id="301880"/>
    <lineage>
        <taxon>Eukaryota</taxon>
        <taxon>Viridiplantae</taxon>
        <taxon>Streptophyta</taxon>
        <taxon>Embryophyta</taxon>
        <taxon>Tracheophyta</taxon>
        <taxon>Spermatophyta</taxon>
        <taxon>Magnoliopsida</taxon>
        <taxon>eudicotyledons</taxon>
        <taxon>Gunneridae</taxon>
        <taxon>Pentapetalae</taxon>
        <taxon>asterids</taxon>
        <taxon>campanulids</taxon>
        <taxon>Asterales</taxon>
        <taxon>Asteraceae</taxon>
        <taxon>Asteroideae</taxon>
        <taxon>Anthemideae</taxon>
        <taxon>Anthemidinae</taxon>
        <taxon>Tanacetum</taxon>
    </lineage>
</organism>
<name>A0ABQ5ETJ6_9ASTR</name>
<keyword evidence="2" id="KW-1185">Reference proteome</keyword>
<proteinExistence type="predicted"/>
<protein>
    <submittedName>
        <fullName evidence="1">Uncharacterized protein</fullName>
    </submittedName>
</protein>
<reference evidence="1" key="1">
    <citation type="journal article" date="2022" name="Int. J. Mol. Sci.">
        <title>Draft Genome of Tanacetum Coccineum: Genomic Comparison of Closely Related Tanacetum-Family Plants.</title>
        <authorList>
            <person name="Yamashiro T."/>
            <person name="Shiraishi A."/>
            <person name="Nakayama K."/>
            <person name="Satake H."/>
        </authorList>
    </citation>
    <scope>NUCLEOTIDE SEQUENCE</scope>
</reference>
<dbReference type="EMBL" id="BQNB010016662">
    <property type="protein sequence ID" value="GJT54326.1"/>
    <property type="molecule type" value="Genomic_DNA"/>
</dbReference>
<evidence type="ECO:0000313" key="2">
    <source>
        <dbReference type="Proteomes" id="UP001151760"/>
    </source>
</evidence>
<dbReference type="Proteomes" id="UP001151760">
    <property type="component" value="Unassembled WGS sequence"/>
</dbReference>
<gene>
    <name evidence="1" type="ORF">Tco_0989380</name>
</gene>
<comment type="caution">
    <text evidence="1">The sequence shown here is derived from an EMBL/GenBank/DDBJ whole genome shotgun (WGS) entry which is preliminary data.</text>
</comment>
<reference evidence="1" key="2">
    <citation type="submission" date="2022-01" db="EMBL/GenBank/DDBJ databases">
        <authorList>
            <person name="Yamashiro T."/>
            <person name="Shiraishi A."/>
            <person name="Satake H."/>
            <person name="Nakayama K."/>
        </authorList>
    </citation>
    <scope>NUCLEOTIDE SEQUENCE</scope>
</reference>
<sequence>MSTRKSKGEIFRYYPRPNLCNDEDKEVDYEILDKKYPIIEWRSEYLTTKPQYDETEEVEDVYLNVVIRSNRQRRYFSTLMAVLSILDRDDICAIYQLVMNRYQDETPEGFDKILWGDLIIMFNQSDKNKYPLKKEVLSQLIELKLETEEDSTMALELIRFVKKQIAELEPKDSDGDEEDP</sequence>
<evidence type="ECO:0000313" key="1">
    <source>
        <dbReference type="EMBL" id="GJT54326.1"/>
    </source>
</evidence>
<accession>A0ABQ5ETJ6</accession>